<dbReference type="GO" id="GO:0016836">
    <property type="term" value="F:hydro-lyase activity"/>
    <property type="evidence" value="ECO:0007669"/>
    <property type="project" value="TreeGrafter"/>
</dbReference>
<keyword evidence="2" id="KW-0479">Metal-binding</keyword>
<accession>A0A7M1SS76</accession>
<evidence type="ECO:0000256" key="1">
    <source>
        <dbReference type="ARBA" id="ARBA00001946"/>
    </source>
</evidence>
<dbReference type="Pfam" id="PF02746">
    <property type="entry name" value="MR_MLE_N"/>
    <property type="match status" value="1"/>
</dbReference>
<dbReference type="Proteomes" id="UP000593758">
    <property type="component" value="Chromosome"/>
</dbReference>
<dbReference type="Gene3D" id="3.30.390.10">
    <property type="entry name" value="Enolase-like, N-terminal domain"/>
    <property type="match status" value="1"/>
</dbReference>
<evidence type="ECO:0000256" key="3">
    <source>
        <dbReference type="ARBA" id="ARBA00022842"/>
    </source>
</evidence>
<dbReference type="SMART" id="SM00922">
    <property type="entry name" value="MR_MLE"/>
    <property type="match status" value="1"/>
</dbReference>
<dbReference type="PANTHER" id="PTHR13794">
    <property type="entry name" value="ENOLASE SUPERFAMILY, MANDELATE RACEMASE"/>
    <property type="match status" value="1"/>
</dbReference>
<keyword evidence="3" id="KW-0460">Magnesium</keyword>
<evidence type="ECO:0000313" key="7">
    <source>
        <dbReference type="Proteomes" id="UP000593758"/>
    </source>
</evidence>
<feature type="domain" description="Mandelate racemase/muconate lactonizing enzyme C-terminal" evidence="5">
    <location>
        <begin position="137"/>
        <end position="237"/>
    </location>
</feature>
<evidence type="ECO:0000256" key="4">
    <source>
        <dbReference type="SAM" id="MobiDB-lite"/>
    </source>
</evidence>
<name>A0A7M1SS76_9MICO</name>
<dbReference type="InterPro" id="IPR029017">
    <property type="entry name" value="Enolase-like_N"/>
</dbReference>
<dbReference type="AlphaFoldDB" id="A0A7M1SS76"/>
<gene>
    <name evidence="6" type="ORF">IM660_17730</name>
</gene>
<evidence type="ECO:0000259" key="5">
    <source>
        <dbReference type="SMART" id="SM00922"/>
    </source>
</evidence>
<dbReference type="SUPFAM" id="SSF54826">
    <property type="entry name" value="Enolase N-terminal domain-like"/>
    <property type="match status" value="1"/>
</dbReference>
<dbReference type="InterPro" id="IPR036849">
    <property type="entry name" value="Enolase-like_C_sf"/>
</dbReference>
<organism evidence="6 7">
    <name type="scientific">Ruania alkalisoli</name>
    <dbReference type="NCBI Taxonomy" id="2779775"/>
    <lineage>
        <taxon>Bacteria</taxon>
        <taxon>Bacillati</taxon>
        <taxon>Actinomycetota</taxon>
        <taxon>Actinomycetes</taxon>
        <taxon>Micrococcales</taxon>
        <taxon>Ruaniaceae</taxon>
        <taxon>Ruania</taxon>
    </lineage>
</organism>
<dbReference type="GO" id="GO:0000287">
    <property type="term" value="F:magnesium ion binding"/>
    <property type="evidence" value="ECO:0007669"/>
    <property type="project" value="TreeGrafter"/>
</dbReference>
<feature type="region of interest" description="Disordered" evidence="4">
    <location>
        <begin position="360"/>
        <end position="384"/>
    </location>
</feature>
<dbReference type="SUPFAM" id="SSF51604">
    <property type="entry name" value="Enolase C-terminal domain-like"/>
    <property type="match status" value="1"/>
</dbReference>
<dbReference type="PANTHER" id="PTHR13794:SF58">
    <property type="entry name" value="MITOCHONDRIAL ENOLASE SUPERFAMILY MEMBER 1"/>
    <property type="match status" value="1"/>
</dbReference>
<dbReference type="Gene3D" id="3.20.20.120">
    <property type="entry name" value="Enolase-like C-terminal domain"/>
    <property type="match status" value="1"/>
</dbReference>
<dbReference type="EMBL" id="CP063169">
    <property type="protein sequence ID" value="QOR70406.1"/>
    <property type="molecule type" value="Genomic_DNA"/>
</dbReference>
<dbReference type="Pfam" id="PF13378">
    <property type="entry name" value="MR_MLE_C"/>
    <property type="match status" value="1"/>
</dbReference>
<dbReference type="InterPro" id="IPR029065">
    <property type="entry name" value="Enolase_C-like"/>
</dbReference>
<proteinExistence type="predicted"/>
<dbReference type="InterPro" id="IPR013342">
    <property type="entry name" value="Mandelate_racemase_C"/>
</dbReference>
<dbReference type="InterPro" id="IPR013341">
    <property type="entry name" value="Mandelate_racemase_N_dom"/>
</dbReference>
<evidence type="ECO:0000256" key="2">
    <source>
        <dbReference type="ARBA" id="ARBA00022723"/>
    </source>
</evidence>
<sequence length="384" mass="40858">MKITGYRTLRTTHHWGRPVGDVNGFVASGVTELPIVILETDEGVEGVGTGSHADLDRLFPALEGQDPRAATTLYDAMLARVFKTSHAGATFGGIGTLDTALWDIKAKLAGEPLWRLLGAGDRYVHGYASGLDAALTDDQLVTLYRSFAERGYTAAKLKGGRRLSDDRRRFGLLSEALSAGDTPPALMLDANESWNVKQAVRYVSALEQHIDLTWVEEPLRRWDALGHARLSQSIKSAVATGENLTGLEMYRPLLDAGGADIVQAGAVWGVTHMHRVAMTAHSRDLAISPVGLTANYAVAAVAAAVPNHLTSEVQDLGTPLGLTIDQEFIDGGIVLGYQPGAGIAVDEAAICAARAADGWQTPDGPHVRPQRSGLRIVDGGGWGE</sequence>
<keyword evidence="7" id="KW-1185">Reference proteome</keyword>
<reference evidence="6 7" key="1">
    <citation type="submission" date="2020-10" db="EMBL/GenBank/DDBJ databases">
        <title>Haloactinobacterium sp. RN3S43, a bacterium isolated from saline soil.</title>
        <authorList>
            <person name="Sun J.-Q."/>
        </authorList>
    </citation>
    <scope>NUCLEOTIDE SEQUENCE [LARGE SCALE GENOMIC DNA]</scope>
    <source>
        <strain evidence="6 7">RN3S43</strain>
    </source>
</reference>
<dbReference type="GO" id="GO:0016052">
    <property type="term" value="P:carbohydrate catabolic process"/>
    <property type="evidence" value="ECO:0007669"/>
    <property type="project" value="TreeGrafter"/>
</dbReference>
<comment type="cofactor">
    <cofactor evidence="1">
        <name>Mg(2+)</name>
        <dbReference type="ChEBI" id="CHEBI:18420"/>
    </cofactor>
</comment>
<dbReference type="SFLD" id="SFLDS00001">
    <property type="entry name" value="Enolase"/>
    <property type="match status" value="1"/>
</dbReference>
<evidence type="ECO:0000313" key="6">
    <source>
        <dbReference type="EMBL" id="QOR70406.1"/>
    </source>
</evidence>
<protein>
    <submittedName>
        <fullName evidence="6">Mandelate racemase/muconate lactonizing enzyme family protein</fullName>
    </submittedName>
</protein>
<dbReference type="InterPro" id="IPR046945">
    <property type="entry name" value="RHMD-like"/>
</dbReference>
<dbReference type="KEGG" id="halt:IM660_17730"/>